<dbReference type="FunFam" id="3.40.50.300:FF:000175">
    <property type="entry name" value="ATP-dependent zinc metalloprotease FTSH 4"/>
    <property type="match status" value="1"/>
</dbReference>
<dbReference type="GO" id="GO:0004176">
    <property type="term" value="F:ATP-dependent peptidase activity"/>
    <property type="evidence" value="ECO:0007669"/>
    <property type="project" value="InterPro"/>
</dbReference>
<proteinExistence type="inferred from homology"/>
<evidence type="ECO:0000313" key="19">
    <source>
        <dbReference type="Proteomes" id="UP000807342"/>
    </source>
</evidence>
<evidence type="ECO:0000256" key="6">
    <source>
        <dbReference type="ARBA" id="ARBA00022670"/>
    </source>
</evidence>
<evidence type="ECO:0000256" key="15">
    <source>
        <dbReference type="SAM" id="MobiDB-lite"/>
    </source>
</evidence>
<evidence type="ECO:0000256" key="11">
    <source>
        <dbReference type="ARBA" id="ARBA00022840"/>
    </source>
</evidence>
<dbReference type="SUPFAM" id="SSF140990">
    <property type="entry name" value="FtsH protease domain-like"/>
    <property type="match status" value="1"/>
</dbReference>
<dbReference type="CDD" id="cd19501">
    <property type="entry name" value="RecA-like_FtsH"/>
    <property type="match status" value="1"/>
</dbReference>
<evidence type="ECO:0000256" key="12">
    <source>
        <dbReference type="ARBA" id="ARBA00023049"/>
    </source>
</evidence>
<evidence type="ECO:0000256" key="9">
    <source>
        <dbReference type="ARBA" id="ARBA00022801"/>
    </source>
</evidence>
<dbReference type="GO" id="GO:0016887">
    <property type="term" value="F:ATP hydrolysis activity"/>
    <property type="evidence" value="ECO:0007669"/>
    <property type="project" value="InterPro"/>
</dbReference>
<evidence type="ECO:0000256" key="4">
    <source>
        <dbReference type="ARBA" id="ARBA00010044"/>
    </source>
</evidence>
<dbReference type="GO" id="GO:0004222">
    <property type="term" value="F:metalloendopeptidase activity"/>
    <property type="evidence" value="ECO:0007669"/>
    <property type="project" value="InterPro"/>
</dbReference>
<dbReference type="InterPro" id="IPR003959">
    <property type="entry name" value="ATPase_AAA_core"/>
</dbReference>
<dbReference type="Gene3D" id="1.10.8.60">
    <property type="match status" value="1"/>
</dbReference>
<evidence type="ECO:0000256" key="13">
    <source>
        <dbReference type="ARBA" id="ARBA00023128"/>
    </source>
</evidence>
<dbReference type="NCBIfam" id="TIGR01241">
    <property type="entry name" value="FtsH_fam"/>
    <property type="match status" value="1"/>
</dbReference>
<gene>
    <name evidence="18" type="ORF">P691DRAFT_724801</name>
</gene>
<keyword evidence="12" id="KW-0482">Metalloprotease</keyword>
<dbReference type="InterPro" id="IPR003593">
    <property type="entry name" value="AAA+_ATPase"/>
</dbReference>
<dbReference type="PANTHER" id="PTHR23076:SF97">
    <property type="entry name" value="ATP-DEPENDENT ZINC METALLOPROTEASE YME1L1"/>
    <property type="match status" value="1"/>
</dbReference>
<evidence type="ECO:0000256" key="5">
    <source>
        <dbReference type="ARBA" id="ARBA00010550"/>
    </source>
</evidence>
<keyword evidence="6" id="KW-0645">Protease</keyword>
<dbReference type="Gene3D" id="1.20.58.760">
    <property type="entry name" value="Peptidase M41"/>
    <property type="match status" value="1"/>
</dbReference>
<keyword evidence="10" id="KW-0862">Zinc</keyword>
<keyword evidence="16" id="KW-0812">Transmembrane</keyword>
<dbReference type="GO" id="GO:0007005">
    <property type="term" value="P:mitochondrion organization"/>
    <property type="evidence" value="ECO:0007669"/>
    <property type="project" value="TreeGrafter"/>
</dbReference>
<dbReference type="InterPro" id="IPR005936">
    <property type="entry name" value="FtsH"/>
</dbReference>
<feature type="compositionally biased region" description="Low complexity" evidence="15">
    <location>
        <begin position="194"/>
        <end position="232"/>
    </location>
</feature>
<dbReference type="SUPFAM" id="SSF52540">
    <property type="entry name" value="P-loop containing nucleoside triphosphate hydrolases"/>
    <property type="match status" value="1"/>
</dbReference>
<name>A0A9P6C3S7_9AGAR</name>
<comment type="similarity">
    <text evidence="5">In the N-terminal section; belongs to the AAA ATPase family.</text>
</comment>
<comment type="similarity">
    <text evidence="4">In the C-terminal section; belongs to the peptidase M41 family.</text>
</comment>
<accession>A0A9P6C3S7</accession>
<evidence type="ECO:0000256" key="7">
    <source>
        <dbReference type="ARBA" id="ARBA00022723"/>
    </source>
</evidence>
<dbReference type="SMART" id="SM00382">
    <property type="entry name" value="AAA"/>
    <property type="match status" value="1"/>
</dbReference>
<dbReference type="InterPro" id="IPR037219">
    <property type="entry name" value="Peptidase_M41-like"/>
</dbReference>
<evidence type="ECO:0000313" key="18">
    <source>
        <dbReference type="EMBL" id="KAF9451026.1"/>
    </source>
</evidence>
<dbReference type="GO" id="GO:0141164">
    <property type="term" value="P:mitochondrial protein quality control"/>
    <property type="evidence" value="ECO:0007669"/>
    <property type="project" value="UniProtKB-ARBA"/>
</dbReference>
<evidence type="ECO:0000256" key="2">
    <source>
        <dbReference type="ARBA" id="ARBA00004173"/>
    </source>
</evidence>
<dbReference type="InterPro" id="IPR003960">
    <property type="entry name" value="ATPase_AAA_CS"/>
</dbReference>
<reference evidence="18" key="1">
    <citation type="submission" date="2020-11" db="EMBL/GenBank/DDBJ databases">
        <authorList>
            <consortium name="DOE Joint Genome Institute"/>
            <person name="Ahrendt S."/>
            <person name="Riley R."/>
            <person name="Andreopoulos W."/>
            <person name="Labutti K."/>
            <person name="Pangilinan J."/>
            <person name="Ruiz-Duenas F.J."/>
            <person name="Barrasa J.M."/>
            <person name="Sanchez-Garcia M."/>
            <person name="Camarero S."/>
            <person name="Miyauchi S."/>
            <person name="Serrano A."/>
            <person name="Linde D."/>
            <person name="Babiker R."/>
            <person name="Drula E."/>
            <person name="Ayuso-Fernandez I."/>
            <person name="Pacheco R."/>
            <person name="Padilla G."/>
            <person name="Ferreira P."/>
            <person name="Barriuso J."/>
            <person name="Kellner H."/>
            <person name="Castanera R."/>
            <person name="Alfaro M."/>
            <person name="Ramirez L."/>
            <person name="Pisabarro A.G."/>
            <person name="Kuo A."/>
            <person name="Tritt A."/>
            <person name="Lipzen A."/>
            <person name="He G."/>
            <person name="Yan M."/>
            <person name="Ng V."/>
            <person name="Cullen D."/>
            <person name="Martin F."/>
            <person name="Rosso M.-N."/>
            <person name="Henrissat B."/>
            <person name="Hibbett D."/>
            <person name="Martinez A.T."/>
            <person name="Grigoriev I.V."/>
        </authorList>
    </citation>
    <scope>NUCLEOTIDE SEQUENCE</scope>
    <source>
        <strain evidence="18">MF-IS2</strain>
    </source>
</reference>
<sequence length="806" mass="87540">MLKHPQMLGLLRNAARPVPAQPLKGILQNSTRQLSALRPLQPIHAALPWALRHSNCLSVPSNSRALSLGSIFSRNKPTPSPTPLVVAHITRLEAEANVHPHDVEKQLALFQALFDTKLKTSYDLTINRWERMCEFDPSSPLLHSQEAFKIYLECLVQTNQQPAINAAVRRRDNLLAAHPLATVSNAATVNADATSATTAEATTPSAPTSAEPSSTELASTSEPTSPSGSPEAPKQEISPSQEVAQFVLAAQPAMGIPPAAVNASQFARFKAVASASDSSNDNPIQVSIVERKGAWVPRLVRFIALVLVSSFFFLVILSVFFENTGFMKAGPRQTQFEPAEGNTVKFSDVHGVDEAKDELQDVVAFLKDPTAFASLGGKLPKGVLLTGPPGTGKTMLARAVAGEAGVPFFFASGSDFEEMFVGVGAKRVRELFAAARKKEPAIIFIDELDAVGGKRSNRDQQYMKQTLNQLLVEMDGFQPNESIIVIAATNFPESLDQALVRPGRFDRIVAVPLPDIRGRVQILQHHMRGVITSKDVDPKILARGTPGFSGADLANMVNLAAIQASKEHAKEVELMHFEWAKDRIVMGAERKSQFIDQKNKLATAYHEGGHALVALYTDGAMPLHKVTCVPRGHALGYTSQLPENDRTSISYKEYLAHIDVAMGGRVAEELIYGRDNVTSGASSDIRSATRTATAMVKQWGFSKLGPVYYDSKSDSLSQRRREEIEGEIASLVRGGEARATSLLTSRLEELHRLAQALVEYETLNADEVRKVIKGEAIRNISEVLEDISKTTTPTDPAPSTTNSTNS</sequence>
<feature type="region of interest" description="Disordered" evidence="15">
    <location>
        <begin position="784"/>
        <end position="806"/>
    </location>
</feature>
<comment type="caution">
    <text evidence="18">The sequence shown here is derived from an EMBL/GenBank/DDBJ whole genome shotgun (WGS) entry which is preliminary data.</text>
</comment>
<dbReference type="AlphaFoldDB" id="A0A9P6C3S7"/>
<feature type="transmembrane region" description="Helical" evidence="16">
    <location>
        <begin position="299"/>
        <end position="321"/>
    </location>
</feature>
<dbReference type="Pfam" id="PF00004">
    <property type="entry name" value="AAA"/>
    <property type="match status" value="1"/>
</dbReference>
<dbReference type="FunFam" id="1.10.8.60:FF:000001">
    <property type="entry name" value="ATP-dependent zinc metalloprotease FtsH"/>
    <property type="match status" value="1"/>
</dbReference>
<dbReference type="PANTHER" id="PTHR23076">
    <property type="entry name" value="METALLOPROTEASE M41 FTSH"/>
    <property type="match status" value="1"/>
</dbReference>
<dbReference type="Proteomes" id="UP000807342">
    <property type="component" value="Unassembled WGS sequence"/>
</dbReference>
<keyword evidence="13" id="KW-0496">Mitochondrion</keyword>
<dbReference type="InterPro" id="IPR041569">
    <property type="entry name" value="AAA_lid_3"/>
</dbReference>
<keyword evidence="7" id="KW-0479">Metal-binding</keyword>
<evidence type="ECO:0000256" key="14">
    <source>
        <dbReference type="ARBA" id="ARBA00023136"/>
    </source>
</evidence>
<evidence type="ECO:0000256" key="3">
    <source>
        <dbReference type="ARBA" id="ARBA00004370"/>
    </source>
</evidence>
<evidence type="ECO:0000259" key="17">
    <source>
        <dbReference type="SMART" id="SM00382"/>
    </source>
</evidence>
<dbReference type="GO" id="GO:0005524">
    <property type="term" value="F:ATP binding"/>
    <property type="evidence" value="ECO:0007669"/>
    <property type="project" value="UniProtKB-KW"/>
</dbReference>
<dbReference type="GO" id="GO:0005743">
    <property type="term" value="C:mitochondrial inner membrane"/>
    <property type="evidence" value="ECO:0007669"/>
    <property type="project" value="TreeGrafter"/>
</dbReference>
<dbReference type="HAMAP" id="MF_01458">
    <property type="entry name" value="FtsH"/>
    <property type="match status" value="1"/>
</dbReference>
<dbReference type="PROSITE" id="PS00674">
    <property type="entry name" value="AAA"/>
    <property type="match status" value="1"/>
</dbReference>
<keyword evidence="11" id="KW-0067">ATP-binding</keyword>
<comment type="cofactor">
    <cofactor evidence="1">
        <name>Zn(2+)</name>
        <dbReference type="ChEBI" id="CHEBI:29105"/>
    </cofactor>
</comment>
<dbReference type="OrthoDB" id="1413014at2759"/>
<evidence type="ECO:0000256" key="8">
    <source>
        <dbReference type="ARBA" id="ARBA00022741"/>
    </source>
</evidence>
<protein>
    <submittedName>
        <fullName evidence="18">ATP-dependent metallopeptidase Hfl</fullName>
    </submittedName>
</protein>
<comment type="subcellular location">
    <subcellularLocation>
        <location evidence="3">Membrane</location>
    </subcellularLocation>
    <subcellularLocation>
        <location evidence="2">Mitochondrion</location>
    </subcellularLocation>
</comment>
<feature type="region of interest" description="Disordered" evidence="15">
    <location>
        <begin position="194"/>
        <end position="237"/>
    </location>
</feature>
<dbReference type="InterPro" id="IPR000642">
    <property type="entry name" value="Peptidase_M41"/>
</dbReference>
<evidence type="ECO:0000256" key="16">
    <source>
        <dbReference type="SAM" id="Phobius"/>
    </source>
</evidence>
<dbReference type="EMBL" id="MU151092">
    <property type="protein sequence ID" value="KAF9451026.1"/>
    <property type="molecule type" value="Genomic_DNA"/>
</dbReference>
<feature type="compositionally biased region" description="Low complexity" evidence="15">
    <location>
        <begin position="790"/>
        <end position="806"/>
    </location>
</feature>
<organism evidence="18 19">
    <name type="scientific">Macrolepiota fuliginosa MF-IS2</name>
    <dbReference type="NCBI Taxonomy" id="1400762"/>
    <lineage>
        <taxon>Eukaryota</taxon>
        <taxon>Fungi</taxon>
        <taxon>Dikarya</taxon>
        <taxon>Basidiomycota</taxon>
        <taxon>Agaricomycotina</taxon>
        <taxon>Agaricomycetes</taxon>
        <taxon>Agaricomycetidae</taxon>
        <taxon>Agaricales</taxon>
        <taxon>Agaricineae</taxon>
        <taxon>Agaricaceae</taxon>
        <taxon>Macrolepiota</taxon>
    </lineage>
</organism>
<evidence type="ECO:0000256" key="1">
    <source>
        <dbReference type="ARBA" id="ARBA00001947"/>
    </source>
</evidence>
<feature type="domain" description="AAA+ ATPase" evidence="17">
    <location>
        <begin position="379"/>
        <end position="515"/>
    </location>
</feature>
<keyword evidence="19" id="KW-1185">Reference proteome</keyword>
<dbReference type="InterPro" id="IPR027417">
    <property type="entry name" value="P-loop_NTPase"/>
</dbReference>
<keyword evidence="9" id="KW-0378">Hydrolase</keyword>
<keyword evidence="14 16" id="KW-0472">Membrane</keyword>
<dbReference type="Gene3D" id="3.40.50.300">
    <property type="entry name" value="P-loop containing nucleotide triphosphate hydrolases"/>
    <property type="match status" value="1"/>
</dbReference>
<dbReference type="FunFam" id="1.20.58.760:FF:000002">
    <property type="entry name" value="ATP-dependent zinc metalloprotease FtsH"/>
    <property type="match status" value="1"/>
</dbReference>
<dbReference type="Pfam" id="PF01434">
    <property type="entry name" value="Peptidase_M41"/>
    <property type="match status" value="1"/>
</dbReference>
<dbReference type="Pfam" id="PF17862">
    <property type="entry name" value="AAA_lid_3"/>
    <property type="match status" value="1"/>
</dbReference>
<keyword evidence="16" id="KW-1133">Transmembrane helix</keyword>
<keyword evidence="8" id="KW-0547">Nucleotide-binding</keyword>
<evidence type="ECO:0000256" key="10">
    <source>
        <dbReference type="ARBA" id="ARBA00022833"/>
    </source>
</evidence>
<dbReference type="GO" id="GO:0046872">
    <property type="term" value="F:metal ion binding"/>
    <property type="evidence" value="ECO:0007669"/>
    <property type="project" value="UniProtKB-KW"/>
</dbReference>